<gene>
    <name evidence="2" type="ORF">PLEPLA_LOCUS18273</name>
</gene>
<evidence type="ECO:0000313" key="2">
    <source>
        <dbReference type="EMBL" id="CAB1430291.1"/>
    </source>
</evidence>
<dbReference type="AlphaFoldDB" id="A0A9N7YM27"/>
<reference evidence="2" key="1">
    <citation type="submission" date="2020-03" db="EMBL/GenBank/DDBJ databases">
        <authorList>
            <person name="Weist P."/>
        </authorList>
    </citation>
    <scope>NUCLEOTIDE SEQUENCE</scope>
</reference>
<evidence type="ECO:0000313" key="3">
    <source>
        <dbReference type="Proteomes" id="UP001153269"/>
    </source>
</evidence>
<keyword evidence="3" id="KW-1185">Reference proteome</keyword>
<protein>
    <submittedName>
        <fullName evidence="2">Uncharacterized protein</fullName>
    </submittedName>
</protein>
<organism evidence="2 3">
    <name type="scientific">Pleuronectes platessa</name>
    <name type="common">European plaice</name>
    <dbReference type="NCBI Taxonomy" id="8262"/>
    <lineage>
        <taxon>Eukaryota</taxon>
        <taxon>Metazoa</taxon>
        <taxon>Chordata</taxon>
        <taxon>Craniata</taxon>
        <taxon>Vertebrata</taxon>
        <taxon>Euteleostomi</taxon>
        <taxon>Actinopterygii</taxon>
        <taxon>Neopterygii</taxon>
        <taxon>Teleostei</taxon>
        <taxon>Neoteleostei</taxon>
        <taxon>Acanthomorphata</taxon>
        <taxon>Carangaria</taxon>
        <taxon>Pleuronectiformes</taxon>
        <taxon>Pleuronectoidei</taxon>
        <taxon>Pleuronectidae</taxon>
        <taxon>Pleuronectes</taxon>
    </lineage>
</organism>
<comment type="caution">
    <text evidence="2">The sequence shown here is derived from an EMBL/GenBank/DDBJ whole genome shotgun (WGS) entry which is preliminary data.</text>
</comment>
<accession>A0A9N7YM27</accession>
<feature type="compositionally biased region" description="Basic and acidic residues" evidence="1">
    <location>
        <begin position="113"/>
        <end position="123"/>
    </location>
</feature>
<sequence length="222" mass="24235">MQRVHYAPAPQPYFLCQYNHGIESLREVTRSLASSPVQSAFQDDKADRLVQALGCGTSIFQTLRSPAKVSPLDLGGPEVFPGQRGYVIPEGSGSTLGFFSRLEQPRCRTPHSTSKDEPSHPPEKLMGSYSQPRSVTGVRDHSSCLFGLLLTVYCRVSLCTSWDEVTDVASLTRGGSINTPKQTAPDNAAFAAIAFSVVALKKREHMSFATWRRHASPSPPGR</sequence>
<proteinExistence type="predicted"/>
<dbReference type="Proteomes" id="UP001153269">
    <property type="component" value="Unassembled WGS sequence"/>
</dbReference>
<name>A0A9N7YM27_PLEPL</name>
<feature type="region of interest" description="Disordered" evidence="1">
    <location>
        <begin position="105"/>
        <end position="132"/>
    </location>
</feature>
<evidence type="ECO:0000256" key="1">
    <source>
        <dbReference type="SAM" id="MobiDB-lite"/>
    </source>
</evidence>
<dbReference type="EMBL" id="CADEAL010001224">
    <property type="protein sequence ID" value="CAB1430291.1"/>
    <property type="molecule type" value="Genomic_DNA"/>
</dbReference>